<dbReference type="EMBL" id="VUMI01000113">
    <property type="protein sequence ID" value="MSS92065.1"/>
    <property type="molecule type" value="Genomic_DNA"/>
</dbReference>
<dbReference type="SUPFAM" id="SSF47823">
    <property type="entry name" value="lambda integrase-like, N-terminal domain"/>
    <property type="match status" value="1"/>
</dbReference>
<feature type="domain" description="Core-binding (CB)" evidence="8">
    <location>
        <begin position="12"/>
        <end position="99"/>
    </location>
</feature>
<dbReference type="Gene3D" id="1.10.443.10">
    <property type="entry name" value="Intergrase catalytic core"/>
    <property type="match status" value="1"/>
</dbReference>
<dbReference type="Gene3D" id="1.10.150.130">
    <property type="match status" value="1"/>
</dbReference>
<organism evidence="9 10">
    <name type="scientific">Eisenbergiella porci</name>
    <dbReference type="NCBI Taxonomy" id="2652274"/>
    <lineage>
        <taxon>Bacteria</taxon>
        <taxon>Bacillati</taxon>
        <taxon>Bacillota</taxon>
        <taxon>Clostridia</taxon>
        <taxon>Lachnospirales</taxon>
        <taxon>Lachnospiraceae</taxon>
        <taxon>Eisenbergiella</taxon>
    </lineage>
</organism>
<dbReference type="InterPro" id="IPR004107">
    <property type="entry name" value="Integrase_SAM-like_N"/>
</dbReference>
<evidence type="ECO:0000313" key="10">
    <source>
        <dbReference type="Proteomes" id="UP000436047"/>
    </source>
</evidence>
<keyword evidence="10" id="KW-1185">Reference proteome</keyword>
<dbReference type="InterPro" id="IPR044068">
    <property type="entry name" value="CB"/>
</dbReference>
<dbReference type="AlphaFoldDB" id="A0A6N7WQH0"/>
<feature type="domain" description="Tyr recombinase" evidence="7">
    <location>
        <begin position="123"/>
        <end position="313"/>
    </location>
</feature>
<evidence type="ECO:0000256" key="6">
    <source>
        <dbReference type="PROSITE-ProRule" id="PRU01248"/>
    </source>
</evidence>
<dbReference type="Pfam" id="PF02899">
    <property type="entry name" value="Phage_int_SAM_1"/>
    <property type="match status" value="1"/>
</dbReference>
<dbReference type="GO" id="GO:0006310">
    <property type="term" value="P:DNA recombination"/>
    <property type="evidence" value="ECO:0007669"/>
    <property type="project" value="UniProtKB-KW"/>
</dbReference>
<gene>
    <name evidence="9" type="ORF">FYJ45_28835</name>
</gene>
<evidence type="ECO:0000256" key="4">
    <source>
        <dbReference type="ARBA" id="ARBA00023125"/>
    </source>
</evidence>
<evidence type="ECO:0000259" key="7">
    <source>
        <dbReference type="PROSITE" id="PS51898"/>
    </source>
</evidence>
<evidence type="ECO:0000256" key="2">
    <source>
        <dbReference type="ARBA" id="ARBA00008857"/>
    </source>
</evidence>
<evidence type="ECO:0000256" key="5">
    <source>
        <dbReference type="ARBA" id="ARBA00023172"/>
    </source>
</evidence>
<dbReference type="GO" id="GO:0003677">
    <property type="term" value="F:DNA binding"/>
    <property type="evidence" value="ECO:0007669"/>
    <property type="project" value="UniProtKB-UniRule"/>
</dbReference>
<dbReference type="PROSITE" id="PS51898">
    <property type="entry name" value="TYR_RECOMBINASE"/>
    <property type="match status" value="1"/>
</dbReference>
<dbReference type="RefSeq" id="WP_154468376.1">
    <property type="nucleotide sequence ID" value="NZ_VUMI01000113.1"/>
</dbReference>
<dbReference type="PANTHER" id="PTHR30349">
    <property type="entry name" value="PHAGE INTEGRASE-RELATED"/>
    <property type="match status" value="1"/>
</dbReference>
<keyword evidence="5" id="KW-0233">DNA recombination</keyword>
<dbReference type="InterPro" id="IPR010998">
    <property type="entry name" value="Integrase_recombinase_N"/>
</dbReference>
<sequence>MKNKDFEKLFFSKTRDFLDEYLTKQCSRSPHTVKAYRDALTVFRKYVSVQGLSLKTFGFQDCTRDFLLGFMEHLQKEGYAKSSCNQRLAAIKSYMWYVADGDITQQQTALMVSRVPFLKNPEKEKALLSEECLKALLSAPGNRKIEIRDTAILVLLYDSAIRLSELLSLKLTDVNLKNTTPYLRIHGKGDKERIVSISEGTVKHLKNYIKLFHNQDTPAAGYLFYTLIHNQTNPMSPGNVERIINKYAEKIRPEHPELPAKVHPHMLRRTRATNLYQSDVELELVSRILGHASTQTTRIYAKPSLEMIKSAMNRSNPELNAEQPLWPDDEVELARIFGIR</sequence>
<protein>
    <submittedName>
        <fullName evidence="9">Tyrosine-type recombinase/integrase</fullName>
    </submittedName>
</protein>
<reference evidence="9 10" key="1">
    <citation type="submission" date="2019-08" db="EMBL/GenBank/DDBJ databases">
        <title>In-depth cultivation of the pig gut microbiome towards novel bacterial diversity and tailored functional studies.</title>
        <authorList>
            <person name="Wylensek D."/>
            <person name="Hitch T.C.A."/>
            <person name="Clavel T."/>
        </authorList>
    </citation>
    <scope>NUCLEOTIDE SEQUENCE [LARGE SCALE GENOMIC DNA]</scope>
    <source>
        <strain evidence="9 10">WCA-389-WT-23B</strain>
    </source>
</reference>
<dbReference type="GO" id="GO:0015074">
    <property type="term" value="P:DNA integration"/>
    <property type="evidence" value="ECO:0007669"/>
    <property type="project" value="UniProtKB-KW"/>
</dbReference>
<comment type="similarity">
    <text evidence="2">Belongs to the 'phage' integrase family.</text>
</comment>
<dbReference type="Proteomes" id="UP000436047">
    <property type="component" value="Unassembled WGS sequence"/>
</dbReference>
<proteinExistence type="inferred from homology"/>
<name>A0A6N7WQH0_9FIRM</name>
<comment type="caution">
    <text evidence="9">The sequence shown here is derived from an EMBL/GenBank/DDBJ whole genome shotgun (WGS) entry which is preliminary data.</text>
</comment>
<dbReference type="Pfam" id="PF00589">
    <property type="entry name" value="Phage_integrase"/>
    <property type="match status" value="1"/>
</dbReference>
<keyword evidence="3" id="KW-0229">DNA integration</keyword>
<dbReference type="InterPro" id="IPR050090">
    <property type="entry name" value="Tyrosine_recombinase_XerCD"/>
</dbReference>
<dbReference type="InterPro" id="IPR002104">
    <property type="entry name" value="Integrase_catalytic"/>
</dbReference>
<dbReference type="PANTHER" id="PTHR30349:SF81">
    <property type="entry name" value="TYROSINE RECOMBINASE XERC"/>
    <property type="match status" value="1"/>
</dbReference>
<dbReference type="GeneID" id="86056982"/>
<dbReference type="InterPro" id="IPR013762">
    <property type="entry name" value="Integrase-like_cat_sf"/>
</dbReference>
<accession>A0A6N7WQH0</accession>
<evidence type="ECO:0000313" key="9">
    <source>
        <dbReference type="EMBL" id="MSS92065.1"/>
    </source>
</evidence>
<evidence type="ECO:0000256" key="1">
    <source>
        <dbReference type="ARBA" id="ARBA00003283"/>
    </source>
</evidence>
<keyword evidence="4 6" id="KW-0238">DNA-binding</keyword>
<evidence type="ECO:0000256" key="3">
    <source>
        <dbReference type="ARBA" id="ARBA00022908"/>
    </source>
</evidence>
<dbReference type="SUPFAM" id="SSF56349">
    <property type="entry name" value="DNA breaking-rejoining enzymes"/>
    <property type="match status" value="1"/>
</dbReference>
<comment type="function">
    <text evidence="1">Site-specific tyrosine recombinase, which acts by catalyzing the cutting and rejoining of the recombining DNA molecules.</text>
</comment>
<evidence type="ECO:0000259" key="8">
    <source>
        <dbReference type="PROSITE" id="PS51900"/>
    </source>
</evidence>
<dbReference type="InterPro" id="IPR011010">
    <property type="entry name" value="DNA_brk_join_enz"/>
</dbReference>
<dbReference type="PROSITE" id="PS51900">
    <property type="entry name" value="CB"/>
    <property type="match status" value="1"/>
</dbReference>